<dbReference type="InterPro" id="IPR031729">
    <property type="entry name" value="Fanconi_A_N"/>
</dbReference>
<evidence type="ECO:0000313" key="3">
    <source>
        <dbReference type="Proteomes" id="UP001434883"/>
    </source>
</evidence>
<evidence type="ECO:0000259" key="1">
    <source>
        <dbReference type="Pfam" id="PF15865"/>
    </source>
</evidence>
<evidence type="ECO:0000313" key="2">
    <source>
        <dbReference type="EMBL" id="MEQ2195728.1"/>
    </source>
</evidence>
<organism evidence="2 3">
    <name type="scientific">Xenoophorus captivus</name>
    <dbReference type="NCBI Taxonomy" id="1517983"/>
    <lineage>
        <taxon>Eukaryota</taxon>
        <taxon>Metazoa</taxon>
        <taxon>Chordata</taxon>
        <taxon>Craniata</taxon>
        <taxon>Vertebrata</taxon>
        <taxon>Euteleostomi</taxon>
        <taxon>Actinopterygii</taxon>
        <taxon>Neopterygii</taxon>
        <taxon>Teleostei</taxon>
        <taxon>Neoteleostei</taxon>
        <taxon>Acanthomorphata</taxon>
        <taxon>Ovalentaria</taxon>
        <taxon>Atherinomorphae</taxon>
        <taxon>Cyprinodontiformes</taxon>
        <taxon>Goodeidae</taxon>
        <taxon>Xenoophorus</taxon>
    </lineage>
</organism>
<dbReference type="Proteomes" id="UP001434883">
    <property type="component" value="Unassembled WGS sequence"/>
</dbReference>
<dbReference type="Pfam" id="PF15865">
    <property type="entry name" value="Fanconi_A_N"/>
    <property type="match status" value="1"/>
</dbReference>
<proteinExistence type="predicted"/>
<sequence length="205" mass="23516">LRRQAAQLGVSVGAVSVQTVLERLMEITERQEENDGDSRREMLTSSQRIKLCVLLESTKELLSQGVLCPKLLWVEYRRDQKHPKLEVVYYLHLYNILTLGYIVESDENVRSWLPCQLKALCGWTPLQEEEETKQVQQKVLSTVAGVLVGAGFEVRPDLAAAERKISLLCRSVLDDMLVWFLDIEEKCGEGSEKWFLFFKCLVNLI</sequence>
<reference evidence="2 3" key="1">
    <citation type="submission" date="2021-06" db="EMBL/GenBank/DDBJ databases">
        <authorList>
            <person name="Palmer J.M."/>
        </authorList>
    </citation>
    <scope>NUCLEOTIDE SEQUENCE [LARGE SCALE GENOMIC DNA]</scope>
    <source>
        <strain evidence="2 3">XC_2019</strain>
        <tissue evidence="2">Muscle</tissue>
    </source>
</reference>
<dbReference type="PANTHER" id="PTHR12047:SF2">
    <property type="entry name" value="FANCONI ANEMIA GROUP A PROTEIN"/>
    <property type="match status" value="1"/>
</dbReference>
<feature type="non-terminal residue" evidence="2">
    <location>
        <position position="1"/>
    </location>
</feature>
<keyword evidence="3" id="KW-1185">Reference proteome</keyword>
<protein>
    <recommendedName>
        <fullName evidence="1">Fanconi anaemia group A protein N-terminal domain-containing protein</fullName>
    </recommendedName>
</protein>
<dbReference type="EMBL" id="JAHRIN010012035">
    <property type="protein sequence ID" value="MEQ2195728.1"/>
    <property type="molecule type" value="Genomic_DNA"/>
</dbReference>
<dbReference type="InterPro" id="IPR003516">
    <property type="entry name" value="FANCA"/>
</dbReference>
<accession>A0ABV0QJJ7</accession>
<gene>
    <name evidence="2" type="ORF">XENOCAPTIV_017413</name>
</gene>
<dbReference type="PANTHER" id="PTHR12047">
    <property type="entry name" value="FANCONI ANEMIA GROUP A PROTEIN"/>
    <property type="match status" value="1"/>
</dbReference>
<comment type="caution">
    <text evidence="2">The sequence shown here is derived from an EMBL/GenBank/DDBJ whole genome shotgun (WGS) entry which is preliminary data.</text>
</comment>
<name>A0ABV0QJJ7_9TELE</name>
<feature type="domain" description="Fanconi anaemia group A protein N-terminal" evidence="1">
    <location>
        <begin position="78"/>
        <end position="182"/>
    </location>
</feature>